<feature type="domain" description="Shedu protein SduA C-terminal" evidence="1">
    <location>
        <begin position="180"/>
        <end position="325"/>
    </location>
</feature>
<organism evidence="2 3">
    <name type="scientific">Stenotrophomonas maltophilia</name>
    <name type="common">Pseudomonas maltophilia</name>
    <name type="synonym">Xanthomonas maltophilia</name>
    <dbReference type="NCBI Taxonomy" id="40324"/>
    <lineage>
        <taxon>Bacteria</taxon>
        <taxon>Pseudomonadati</taxon>
        <taxon>Pseudomonadota</taxon>
        <taxon>Gammaproteobacteria</taxon>
        <taxon>Lysobacterales</taxon>
        <taxon>Lysobacteraceae</taxon>
        <taxon>Stenotrophomonas</taxon>
        <taxon>Stenotrophomonas maltophilia group</taxon>
    </lineage>
</organism>
<dbReference type="Pfam" id="PF14082">
    <property type="entry name" value="SduA_C"/>
    <property type="match status" value="1"/>
</dbReference>
<proteinExistence type="predicted"/>
<dbReference type="EMBL" id="ABLTIR010000009">
    <property type="protein sequence ID" value="EKZ1925736.1"/>
    <property type="molecule type" value="Genomic_DNA"/>
</dbReference>
<protein>
    <submittedName>
        <fullName evidence="2">DUF4263 domain-containing protein</fullName>
    </submittedName>
</protein>
<evidence type="ECO:0000259" key="1">
    <source>
        <dbReference type="Pfam" id="PF14082"/>
    </source>
</evidence>
<dbReference type="InterPro" id="IPR025359">
    <property type="entry name" value="SduA_C"/>
</dbReference>
<accession>A0AAI9G3N8</accession>
<evidence type="ECO:0000313" key="3">
    <source>
        <dbReference type="Proteomes" id="UP001225498"/>
    </source>
</evidence>
<evidence type="ECO:0000313" key="2">
    <source>
        <dbReference type="EMBL" id="EKZ1925736.1"/>
    </source>
</evidence>
<dbReference type="Proteomes" id="UP001225498">
    <property type="component" value="Unassembled WGS sequence"/>
</dbReference>
<sequence>MKEAADLSKVIRKTASSGKLDYVPVVVLNETARTKLHVVGWLIPHSDHTEFSIKLEGFKKTKASPWQEDPIKTITLTETSTLKLFKYLQTHLPLAQQSEAGEFILIKVANGVADLSGHDPRSLVGALTKVLSHSDLVQYLASTELTHELTIALRGSVRLSEMRSAVAELRSSLGRGEAAEHVYQLWCEKHCWAFGNAYVVRDEVRAITTGDNIDLMLPNVIAGYRDIVELKRPDMEVLLYDKAHRNYYFSAEVSKAIGQSHRYLDMLHDFADKGLLDHKEVVAYHPRATIVIGRSHDWSDEQQRALHGLNRRMHGITVMTYDHLLAQGERLIEMMAPASDAGARPADTAPELADGIPW</sequence>
<reference evidence="2" key="1">
    <citation type="submission" date="2023-08" db="EMBL/GenBank/DDBJ databases">
        <authorList>
            <consortium name="Clinical and Environmental Microbiology Branch: Whole genome sequencing antimicrobial resistance pathogens in the healthcare setting"/>
        </authorList>
    </citation>
    <scope>NUCLEOTIDE SEQUENCE</scope>
    <source>
        <strain evidence="2">2023CJ-00293</strain>
    </source>
</reference>
<gene>
    <name evidence="2" type="ORF">REH87_000707</name>
</gene>
<dbReference type="RefSeq" id="WP_049450182.1">
    <property type="nucleotide sequence ID" value="NZ_JAOCKA010000003.1"/>
</dbReference>
<name>A0AAI9G3N8_STEMA</name>
<comment type="caution">
    <text evidence="2">The sequence shown here is derived from an EMBL/GenBank/DDBJ whole genome shotgun (WGS) entry which is preliminary data.</text>
</comment>
<dbReference type="AlphaFoldDB" id="A0AAI9G3N8"/>